<organism evidence="2 3">
    <name type="scientific">Cryoendolithus antarcticus</name>
    <dbReference type="NCBI Taxonomy" id="1507870"/>
    <lineage>
        <taxon>Eukaryota</taxon>
        <taxon>Fungi</taxon>
        <taxon>Dikarya</taxon>
        <taxon>Ascomycota</taxon>
        <taxon>Pezizomycotina</taxon>
        <taxon>Dothideomycetes</taxon>
        <taxon>Dothideomycetidae</taxon>
        <taxon>Cladosporiales</taxon>
        <taxon>Cladosporiaceae</taxon>
        <taxon>Cryoendolithus</taxon>
    </lineage>
</organism>
<dbReference type="OrthoDB" id="3940204at2759"/>
<accession>A0A1V8SPM7</accession>
<feature type="region of interest" description="Disordered" evidence="1">
    <location>
        <begin position="249"/>
        <end position="319"/>
    </location>
</feature>
<evidence type="ECO:0000313" key="2">
    <source>
        <dbReference type="EMBL" id="OQO01093.1"/>
    </source>
</evidence>
<sequence>MARSRTVSTTAKSSPLRTTKGKTASPAAKGRASQRKPTPSAKVVGTTADTVCTGRVTKSAAARGAASPAKRATSQTVSSPKRAASPAKRTASPAEHSTSPAKSPAKARKKIADPALLLRLARSASPAKADLKSPSPGPQFTGEGRSDVYTRWDLEQFTSNVNNAIESLDGGMKGRRAAWSLLQKNVPLDGNSKAGETDSAKEGRVFYRKLKKALKADMGPEFDEAWKKGFSAGQLGRYLKSTGEDVHEIVGTPVASPPRGRGVTLRSPNAGRSKSPAKVEEGRVSKPGSPSKVRSSSKTPVNPTKTRAQSPLKKMNSGDSGVVIFDQTKEKRLQSPAKPGATMNGKGKYTASPARPYSDNRGCLVHTRGEVISCTNLESISDQKGKHNPFFETLPAPEVWHRRMPPYFPFGETPLMEAYVSREIDEDLKRGVAHDEEVQKRNRSVVGRVFNVGQKAASYMGSMVPWKRSENRRYPPAWSLPDVDDCEIDVFARLGDGKAPMSKNGRA</sequence>
<feature type="compositionally biased region" description="Polar residues" evidence="1">
    <location>
        <begin position="1"/>
        <end position="17"/>
    </location>
</feature>
<feature type="region of interest" description="Disordered" evidence="1">
    <location>
        <begin position="335"/>
        <end position="354"/>
    </location>
</feature>
<name>A0A1V8SPM7_9PEZI</name>
<evidence type="ECO:0000256" key="1">
    <source>
        <dbReference type="SAM" id="MobiDB-lite"/>
    </source>
</evidence>
<feature type="region of interest" description="Disordered" evidence="1">
    <location>
        <begin position="124"/>
        <end position="145"/>
    </location>
</feature>
<protein>
    <submittedName>
        <fullName evidence="2">Uncharacterized protein</fullName>
    </submittedName>
</protein>
<dbReference type="STRING" id="1507870.A0A1V8SPM7"/>
<gene>
    <name evidence="2" type="ORF">B0A48_13336</name>
</gene>
<dbReference type="Proteomes" id="UP000192596">
    <property type="component" value="Unassembled WGS sequence"/>
</dbReference>
<keyword evidence="3" id="KW-1185">Reference proteome</keyword>
<feature type="compositionally biased region" description="Low complexity" evidence="1">
    <location>
        <begin position="58"/>
        <end position="72"/>
    </location>
</feature>
<reference evidence="3" key="1">
    <citation type="submission" date="2017-03" db="EMBL/GenBank/DDBJ databases">
        <title>Genomes of endolithic fungi from Antarctica.</title>
        <authorList>
            <person name="Coleine C."/>
            <person name="Masonjones S."/>
            <person name="Stajich J.E."/>
        </authorList>
    </citation>
    <scope>NUCLEOTIDE SEQUENCE [LARGE SCALE GENOMIC DNA]</scope>
    <source>
        <strain evidence="3">CCFEE 5527</strain>
    </source>
</reference>
<dbReference type="AlphaFoldDB" id="A0A1V8SPM7"/>
<comment type="caution">
    <text evidence="2">The sequence shown here is derived from an EMBL/GenBank/DDBJ whole genome shotgun (WGS) entry which is preliminary data.</text>
</comment>
<feature type="compositionally biased region" description="Polar residues" evidence="1">
    <location>
        <begin position="292"/>
        <end position="309"/>
    </location>
</feature>
<evidence type="ECO:0000313" key="3">
    <source>
        <dbReference type="Proteomes" id="UP000192596"/>
    </source>
</evidence>
<dbReference type="EMBL" id="NAJO01000032">
    <property type="protein sequence ID" value="OQO01093.1"/>
    <property type="molecule type" value="Genomic_DNA"/>
</dbReference>
<feature type="region of interest" description="Disordered" evidence="1">
    <location>
        <begin position="1"/>
        <end position="109"/>
    </location>
</feature>
<proteinExistence type="predicted"/>
<dbReference type="InParanoid" id="A0A1V8SPM7"/>